<proteinExistence type="predicted"/>
<evidence type="ECO:0000313" key="1">
    <source>
        <dbReference type="EMBL" id="KHG22375.1"/>
    </source>
</evidence>
<dbReference type="EMBL" id="KN421562">
    <property type="protein sequence ID" value="KHG22375.1"/>
    <property type="molecule type" value="Genomic_DNA"/>
</dbReference>
<sequence length="57" mass="6486">MSGTWNWHRYVIPCKTISEIWHWHRYEISCKTIVGLSASICDPIIAKIARGSKNVGA</sequence>
<dbReference type="Proteomes" id="UP000032142">
    <property type="component" value="Unassembled WGS sequence"/>
</dbReference>
<dbReference type="AlphaFoldDB" id="A0A0B0PBU5"/>
<organism evidence="1 2">
    <name type="scientific">Gossypium arboreum</name>
    <name type="common">Tree cotton</name>
    <name type="synonym">Gossypium nanking</name>
    <dbReference type="NCBI Taxonomy" id="29729"/>
    <lineage>
        <taxon>Eukaryota</taxon>
        <taxon>Viridiplantae</taxon>
        <taxon>Streptophyta</taxon>
        <taxon>Embryophyta</taxon>
        <taxon>Tracheophyta</taxon>
        <taxon>Spermatophyta</taxon>
        <taxon>Magnoliopsida</taxon>
        <taxon>eudicotyledons</taxon>
        <taxon>Gunneridae</taxon>
        <taxon>Pentapetalae</taxon>
        <taxon>rosids</taxon>
        <taxon>malvids</taxon>
        <taxon>Malvales</taxon>
        <taxon>Malvaceae</taxon>
        <taxon>Malvoideae</taxon>
        <taxon>Gossypium</taxon>
    </lineage>
</organism>
<reference evidence="2" key="1">
    <citation type="submission" date="2014-09" db="EMBL/GenBank/DDBJ databases">
        <authorList>
            <person name="Mudge J."/>
            <person name="Ramaraj T."/>
            <person name="Lindquist I.E."/>
            <person name="Bharti A.K."/>
            <person name="Sundararajan A."/>
            <person name="Cameron C.T."/>
            <person name="Woodward J.E."/>
            <person name="May G.D."/>
            <person name="Brubaker C."/>
            <person name="Broadhvest J."/>
            <person name="Wilkins T.A."/>
        </authorList>
    </citation>
    <scope>NUCLEOTIDE SEQUENCE</scope>
    <source>
        <strain evidence="2">cv. AKA8401</strain>
    </source>
</reference>
<accession>A0A0B0PBU5</accession>
<name>A0A0B0PBU5_GOSAR</name>
<gene>
    <name evidence="1" type="ORF">F383_27298</name>
</gene>
<evidence type="ECO:0000313" key="2">
    <source>
        <dbReference type="Proteomes" id="UP000032142"/>
    </source>
</evidence>
<keyword evidence="2" id="KW-1185">Reference proteome</keyword>
<protein>
    <submittedName>
        <fullName evidence="1">Uncharacterized protein</fullName>
    </submittedName>
</protein>